<dbReference type="CDD" id="cd04697">
    <property type="entry name" value="NUDIX_Hydrolase"/>
    <property type="match status" value="1"/>
</dbReference>
<accession>A0A840NEG3</accession>
<feature type="binding site" evidence="6">
    <location>
        <position position="89"/>
    </location>
    <ligand>
        <name>Mg(2+)</name>
        <dbReference type="ChEBI" id="CHEBI:18420"/>
    </ligand>
</feature>
<evidence type="ECO:0000256" key="3">
    <source>
        <dbReference type="ARBA" id="ARBA00022723"/>
    </source>
</evidence>
<evidence type="ECO:0000256" key="4">
    <source>
        <dbReference type="ARBA" id="ARBA00022801"/>
    </source>
</evidence>
<comment type="caution">
    <text evidence="8">The sequence shown here is derived from an EMBL/GenBank/DDBJ whole genome shotgun (WGS) entry which is preliminary data.</text>
</comment>
<dbReference type="PROSITE" id="PS51462">
    <property type="entry name" value="NUDIX"/>
    <property type="match status" value="1"/>
</dbReference>
<dbReference type="PANTHER" id="PTHR10885">
    <property type="entry name" value="ISOPENTENYL-DIPHOSPHATE DELTA-ISOMERASE"/>
    <property type="match status" value="1"/>
</dbReference>
<dbReference type="PROSITE" id="PS00893">
    <property type="entry name" value="NUDIX_BOX"/>
    <property type="match status" value="1"/>
</dbReference>
<keyword evidence="9" id="KW-1185">Reference proteome</keyword>
<keyword evidence="4" id="KW-0378">Hydrolase</keyword>
<evidence type="ECO:0000256" key="6">
    <source>
        <dbReference type="PIRSR" id="PIRSR017340-1"/>
    </source>
</evidence>
<dbReference type="InterPro" id="IPR015797">
    <property type="entry name" value="NUDIX_hydrolase-like_dom_sf"/>
</dbReference>
<keyword evidence="5 6" id="KW-0460">Magnesium</keyword>
<dbReference type="InterPro" id="IPR000086">
    <property type="entry name" value="NUDIX_hydrolase_dom"/>
</dbReference>
<dbReference type="GO" id="GO:0046872">
    <property type="term" value="F:metal ion binding"/>
    <property type="evidence" value="ECO:0007669"/>
    <property type="project" value="UniProtKB-KW"/>
</dbReference>
<dbReference type="PANTHER" id="PTHR10885:SF0">
    <property type="entry name" value="ISOPENTENYL-DIPHOSPHATE DELTA-ISOMERASE"/>
    <property type="match status" value="1"/>
</dbReference>
<dbReference type="Proteomes" id="UP000580474">
    <property type="component" value="Unassembled WGS sequence"/>
</dbReference>
<evidence type="ECO:0000259" key="7">
    <source>
        <dbReference type="PROSITE" id="PS51462"/>
    </source>
</evidence>
<reference evidence="8 9" key="1">
    <citation type="submission" date="2020-08" db="EMBL/GenBank/DDBJ databases">
        <title>Sequencing the genomes of 1000 actinobacteria strains.</title>
        <authorList>
            <person name="Klenk H.-P."/>
        </authorList>
    </citation>
    <scope>NUCLEOTIDE SEQUENCE [LARGE SCALE GENOMIC DNA]</scope>
    <source>
        <strain evidence="8 9">DSM 45582</strain>
    </source>
</reference>
<protein>
    <submittedName>
        <fullName evidence="8">8-oxo-dGTP pyrophosphatase MutT (NUDIX family)</fullName>
    </submittedName>
</protein>
<evidence type="ECO:0000313" key="8">
    <source>
        <dbReference type="EMBL" id="MBB5068618.1"/>
    </source>
</evidence>
<dbReference type="SUPFAM" id="SSF55811">
    <property type="entry name" value="Nudix"/>
    <property type="match status" value="1"/>
</dbReference>
<dbReference type="PIRSF" id="PIRSF017340">
    <property type="entry name" value="Nudix_hydro"/>
    <property type="match status" value="1"/>
</dbReference>
<name>A0A840NEG3_9PSEU</name>
<organism evidence="8 9">
    <name type="scientific">Saccharopolyspora gloriosae</name>
    <dbReference type="NCBI Taxonomy" id="455344"/>
    <lineage>
        <taxon>Bacteria</taxon>
        <taxon>Bacillati</taxon>
        <taxon>Actinomycetota</taxon>
        <taxon>Actinomycetes</taxon>
        <taxon>Pseudonocardiales</taxon>
        <taxon>Pseudonocardiaceae</taxon>
        <taxon>Saccharopolyspora</taxon>
    </lineage>
</organism>
<dbReference type="InterPro" id="IPR020084">
    <property type="entry name" value="NUDIX_hydrolase_CS"/>
</dbReference>
<evidence type="ECO:0000313" key="9">
    <source>
        <dbReference type="Proteomes" id="UP000580474"/>
    </source>
</evidence>
<dbReference type="GO" id="GO:0016817">
    <property type="term" value="F:hydrolase activity, acting on acid anhydrides"/>
    <property type="evidence" value="ECO:0007669"/>
    <property type="project" value="InterPro"/>
</dbReference>
<dbReference type="AlphaFoldDB" id="A0A840NEG3"/>
<dbReference type="Pfam" id="PF00293">
    <property type="entry name" value="NUDIX"/>
    <property type="match status" value="1"/>
</dbReference>
<dbReference type="EMBL" id="JACHIV010000001">
    <property type="protein sequence ID" value="MBB5068618.1"/>
    <property type="molecule type" value="Genomic_DNA"/>
</dbReference>
<evidence type="ECO:0000256" key="5">
    <source>
        <dbReference type="ARBA" id="ARBA00022842"/>
    </source>
</evidence>
<feature type="domain" description="Nudix hydrolase" evidence="7">
    <location>
        <begin position="31"/>
        <end position="160"/>
    </location>
</feature>
<sequence>MGAQDELVAVYDAAGDVAGSAPRWRMRRDGLWHAATSILVRSGDGRSIYVHRRTDHKDVNPGAHDCFAGGVVAAGETPDVGAERELAEELGIRGVPLDFLFRSVFEEGSVRHHGFVYEVRWDGPVVHQPEEVADGWWMPSAELRERVADLDWPFAADSRQFIREWFARQDAAASS</sequence>
<dbReference type="RefSeq" id="WP_343071305.1">
    <property type="nucleotide sequence ID" value="NZ_JACHIV010000001.1"/>
</dbReference>
<comment type="similarity">
    <text evidence="2">Belongs to the Nudix hydrolase family.</text>
</comment>
<dbReference type="Gene3D" id="3.90.79.10">
    <property type="entry name" value="Nucleoside Triphosphate Pyrophosphohydrolase"/>
    <property type="match status" value="1"/>
</dbReference>
<comment type="cofactor">
    <cofactor evidence="1">
        <name>Mg(2+)</name>
        <dbReference type="ChEBI" id="CHEBI:18420"/>
    </cofactor>
</comment>
<gene>
    <name evidence="8" type="ORF">BJ969_001706</name>
</gene>
<keyword evidence="3 6" id="KW-0479">Metal-binding</keyword>
<evidence type="ECO:0000256" key="2">
    <source>
        <dbReference type="ARBA" id="ARBA00005582"/>
    </source>
</evidence>
<dbReference type="InterPro" id="IPR024195">
    <property type="entry name" value="NUDIX_hydrolase_YfcD_pred"/>
</dbReference>
<feature type="binding site" evidence="6">
    <location>
        <position position="85"/>
    </location>
    <ligand>
        <name>Mg(2+)</name>
        <dbReference type="ChEBI" id="CHEBI:18420"/>
    </ligand>
</feature>
<proteinExistence type="inferred from homology"/>
<evidence type="ECO:0000256" key="1">
    <source>
        <dbReference type="ARBA" id="ARBA00001946"/>
    </source>
</evidence>